<sequence>MWPFTTYLWLKTVVSLMRFLTSLSKRGQPRVTTANSVIHIPSRDARRTIKVHVYTPNRGDTGPAPVLINLHGSGFVLPLHGTDDEFCRRVADETEYTVLDAQYRLAPEYPFPAALNDAEDVLRYVLNKPDTFARDRVVLCGFSAGANLALALASSGEEKLHAVLAFYPPTDLSVDPATKIPPEAGGQPIPAPMARLFDRCYIQKGTRSDDPRVSPSFAPTDSFPDKVFIVTGAYDTLAPETDLLAEKIAKVPGKTVVHRRYAKCNHAWDKEAQPGTEHFTAKQDAYALALGLLRD</sequence>
<evidence type="ECO:0000313" key="4">
    <source>
        <dbReference type="EMBL" id="KZV96106.1"/>
    </source>
</evidence>
<dbReference type="GO" id="GO:0016787">
    <property type="term" value="F:hydrolase activity"/>
    <property type="evidence" value="ECO:0007669"/>
    <property type="project" value="UniProtKB-KW"/>
</dbReference>
<dbReference type="InterPro" id="IPR013094">
    <property type="entry name" value="AB_hydrolase_3"/>
</dbReference>
<accession>A0A165KBY5</accession>
<dbReference type="OrthoDB" id="408631at2759"/>
<evidence type="ECO:0000256" key="2">
    <source>
        <dbReference type="SAM" id="SignalP"/>
    </source>
</evidence>
<dbReference type="STRING" id="1314781.A0A165KBY5"/>
<dbReference type="InParanoid" id="A0A165KBY5"/>
<protein>
    <submittedName>
        <fullName evidence="4">Putative esterase/lipase</fullName>
    </submittedName>
</protein>
<dbReference type="InterPro" id="IPR029058">
    <property type="entry name" value="AB_hydrolase_fold"/>
</dbReference>
<dbReference type="Pfam" id="PF07859">
    <property type="entry name" value="Abhydrolase_3"/>
    <property type="match status" value="1"/>
</dbReference>
<keyword evidence="2" id="KW-0732">Signal</keyword>
<keyword evidence="1" id="KW-0378">Hydrolase</keyword>
<dbReference type="PANTHER" id="PTHR48081:SF8">
    <property type="entry name" value="ALPHA_BETA HYDROLASE FOLD-3 DOMAIN-CONTAINING PROTEIN-RELATED"/>
    <property type="match status" value="1"/>
</dbReference>
<dbReference type="Proteomes" id="UP000077266">
    <property type="component" value="Unassembled WGS sequence"/>
</dbReference>
<keyword evidence="5" id="KW-1185">Reference proteome</keyword>
<gene>
    <name evidence="4" type="ORF">EXIGLDRAFT_733930</name>
</gene>
<evidence type="ECO:0000313" key="5">
    <source>
        <dbReference type="Proteomes" id="UP000077266"/>
    </source>
</evidence>
<dbReference type="EMBL" id="KV425947">
    <property type="protein sequence ID" value="KZV96106.1"/>
    <property type="molecule type" value="Genomic_DNA"/>
</dbReference>
<proteinExistence type="predicted"/>
<dbReference type="AlphaFoldDB" id="A0A165KBY5"/>
<feature type="chain" id="PRO_5007860704" evidence="2">
    <location>
        <begin position="25"/>
        <end position="295"/>
    </location>
</feature>
<dbReference type="PANTHER" id="PTHR48081">
    <property type="entry name" value="AB HYDROLASE SUPERFAMILY PROTEIN C4A8.06C"/>
    <property type="match status" value="1"/>
</dbReference>
<dbReference type="Gene3D" id="3.40.50.1820">
    <property type="entry name" value="alpha/beta hydrolase"/>
    <property type="match status" value="1"/>
</dbReference>
<dbReference type="SUPFAM" id="SSF53474">
    <property type="entry name" value="alpha/beta-Hydrolases"/>
    <property type="match status" value="1"/>
</dbReference>
<feature type="domain" description="Alpha/beta hydrolase fold-3" evidence="3">
    <location>
        <begin position="67"/>
        <end position="268"/>
    </location>
</feature>
<organism evidence="4 5">
    <name type="scientific">Exidia glandulosa HHB12029</name>
    <dbReference type="NCBI Taxonomy" id="1314781"/>
    <lineage>
        <taxon>Eukaryota</taxon>
        <taxon>Fungi</taxon>
        <taxon>Dikarya</taxon>
        <taxon>Basidiomycota</taxon>
        <taxon>Agaricomycotina</taxon>
        <taxon>Agaricomycetes</taxon>
        <taxon>Auriculariales</taxon>
        <taxon>Exidiaceae</taxon>
        <taxon>Exidia</taxon>
    </lineage>
</organism>
<evidence type="ECO:0000259" key="3">
    <source>
        <dbReference type="Pfam" id="PF07859"/>
    </source>
</evidence>
<evidence type="ECO:0000256" key="1">
    <source>
        <dbReference type="ARBA" id="ARBA00022801"/>
    </source>
</evidence>
<dbReference type="InterPro" id="IPR050300">
    <property type="entry name" value="GDXG_lipolytic_enzyme"/>
</dbReference>
<name>A0A165KBY5_EXIGL</name>
<feature type="signal peptide" evidence="2">
    <location>
        <begin position="1"/>
        <end position="24"/>
    </location>
</feature>
<reference evidence="4 5" key="1">
    <citation type="journal article" date="2016" name="Mol. Biol. Evol.">
        <title>Comparative Genomics of Early-Diverging Mushroom-Forming Fungi Provides Insights into the Origins of Lignocellulose Decay Capabilities.</title>
        <authorList>
            <person name="Nagy L.G."/>
            <person name="Riley R."/>
            <person name="Tritt A."/>
            <person name="Adam C."/>
            <person name="Daum C."/>
            <person name="Floudas D."/>
            <person name="Sun H."/>
            <person name="Yadav J.S."/>
            <person name="Pangilinan J."/>
            <person name="Larsson K.H."/>
            <person name="Matsuura K."/>
            <person name="Barry K."/>
            <person name="Labutti K."/>
            <person name="Kuo R."/>
            <person name="Ohm R.A."/>
            <person name="Bhattacharya S.S."/>
            <person name="Shirouzu T."/>
            <person name="Yoshinaga Y."/>
            <person name="Martin F.M."/>
            <person name="Grigoriev I.V."/>
            <person name="Hibbett D.S."/>
        </authorList>
    </citation>
    <scope>NUCLEOTIDE SEQUENCE [LARGE SCALE GENOMIC DNA]</scope>
    <source>
        <strain evidence="4 5">HHB12029</strain>
    </source>
</reference>